<dbReference type="Gene3D" id="3.40.50.2000">
    <property type="entry name" value="Glycogen Phosphorylase B"/>
    <property type="match status" value="2"/>
</dbReference>
<dbReference type="GO" id="GO:0008194">
    <property type="term" value="F:UDP-glycosyltransferase activity"/>
    <property type="evidence" value="ECO:0007669"/>
    <property type="project" value="InterPro"/>
</dbReference>
<dbReference type="GO" id="GO:0005975">
    <property type="term" value="P:carbohydrate metabolic process"/>
    <property type="evidence" value="ECO:0007669"/>
    <property type="project" value="InterPro"/>
</dbReference>
<dbReference type="InterPro" id="IPR010610">
    <property type="entry name" value="EryCIII-like_C"/>
</dbReference>
<evidence type="ECO:0000313" key="4">
    <source>
        <dbReference type="Proteomes" id="UP000431092"/>
    </source>
</evidence>
<dbReference type="CDD" id="cd03784">
    <property type="entry name" value="GT1_Gtf-like"/>
    <property type="match status" value="1"/>
</dbReference>
<feature type="domain" description="Erythromycin biosynthesis protein CIII-like C-terminal" evidence="2">
    <location>
        <begin position="303"/>
        <end position="363"/>
    </location>
</feature>
<dbReference type="AlphaFoldDB" id="A0A6I3II70"/>
<name>A0A6I3II70_9MICO</name>
<gene>
    <name evidence="3" type="ORF">GGG17_10240</name>
</gene>
<keyword evidence="4" id="KW-1185">Reference proteome</keyword>
<organism evidence="3 4">
    <name type="scientific">Arsenicicoccus cauae</name>
    <dbReference type="NCBI Taxonomy" id="2663847"/>
    <lineage>
        <taxon>Bacteria</taxon>
        <taxon>Bacillati</taxon>
        <taxon>Actinomycetota</taxon>
        <taxon>Actinomycetes</taxon>
        <taxon>Micrococcales</taxon>
        <taxon>Intrasporangiaceae</taxon>
        <taxon>Arsenicicoccus</taxon>
    </lineage>
</organism>
<evidence type="ECO:0000259" key="1">
    <source>
        <dbReference type="Pfam" id="PF03033"/>
    </source>
</evidence>
<protein>
    <submittedName>
        <fullName evidence="3">Uncharacterized protein</fullName>
    </submittedName>
</protein>
<dbReference type="GO" id="GO:0033072">
    <property type="term" value="P:vancomycin biosynthetic process"/>
    <property type="evidence" value="ECO:0007669"/>
    <property type="project" value="UniProtKB-ARBA"/>
</dbReference>
<dbReference type="InterPro" id="IPR002213">
    <property type="entry name" value="UDP_glucos_trans"/>
</dbReference>
<sequence>MRAVLVAIGSHGDVVPFVALAERLLAAGHEVVLVTHRSLLPAGGQGVELVGIDSDPSTLLAGPAARSLRRGDLRGLYRARALFADYLLSAGGPTADSLDGADVVVASTFAMTAVAAARDHQVPVVRAHLWPEPSRLDGPMPLLPYSWLLPGAVRRSARSVQRRGEPLLAGFERRRSGRRMRVMPTRSEGFLTTDLGSLYAYSPALVPAEVCAPAHGQAGPAARATVTGWWTPRAGGLSAQTRRLLDDPGPPWLFVGFGSMPSLQPGRLLPLVEGICRAHGLRAVVQLGSTAAVPSAPAPPGSPVRLIGPEPHDALLPRMALAVHHGGAGTTGAVCRAGIPSVVVPHMADQFYWAHRLHALGVAPVGLPSAALRAPAVAVPMLPRLVARALSPRTVARARALGDRVREEDGVGAAVRWLEDVVGRA</sequence>
<dbReference type="SUPFAM" id="SSF53756">
    <property type="entry name" value="UDP-Glycosyltransferase/glycogen phosphorylase"/>
    <property type="match status" value="1"/>
</dbReference>
<feature type="domain" description="Glycosyltransferase family 28 N-terminal" evidence="1">
    <location>
        <begin position="4"/>
        <end position="55"/>
    </location>
</feature>
<evidence type="ECO:0000313" key="3">
    <source>
        <dbReference type="EMBL" id="MTB72343.1"/>
    </source>
</evidence>
<dbReference type="PANTHER" id="PTHR48050">
    <property type="entry name" value="STEROL 3-BETA-GLUCOSYLTRANSFERASE"/>
    <property type="match status" value="1"/>
</dbReference>
<dbReference type="InterPro" id="IPR050426">
    <property type="entry name" value="Glycosyltransferase_28"/>
</dbReference>
<dbReference type="Pfam" id="PF03033">
    <property type="entry name" value="Glyco_transf_28"/>
    <property type="match status" value="1"/>
</dbReference>
<dbReference type="EMBL" id="WLVL01000038">
    <property type="protein sequence ID" value="MTB72343.1"/>
    <property type="molecule type" value="Genomic_DNA"/>
</dbReference>
<dbReference type="InterPro" id="IPR004276">
    <property type="entry name" value="GlycoTrans_28_N"/>
</dbReference>
<proteinExistence type="predicted"/>
<dbReference type="Proteomes" id="UP000431092">
    <property type="component" value="Unassembled WGS sequence"/>
</dbReference>
<dbReference type="RefSeq" id="WP_154593641.1">
    <property type="nucleotide sequence ID" value="NZ_WLVL01000038.1"/>
</dbReference>
<evidence type="ECO:0000259" key="2">
    <source>
        <dbReference type="Pfam" id="PF06722"/>
    </source>
</evidence>
<reference evidence="3 4" key="1">
    <citation type="submission" date="2019-11" db="EMBL/GenBank/DDBJ databases">
        <title>Whole genome sequencing identifies a novel species of the genus Arsenicicoccus isolated from human blood.</title>
        <authorList>
            <person name="Jeong J.H."/>
            <person name="Kweon O.J."/>
            <person name="Kim H.R."/>
            <person name="Kim T.-H."/>
            <person name="Ha S.-M."/>
            <person name="Lee M.-K."/>
        </authorList>
    </citation>
    <scope>NUCLEOTIDE SEQUENCE [LARGE SCALE GENOMIC DNA]</scope>
    <source>
        <strain evidence="3 4">MKL-02</strain>
    </source>
</reference>
<dbReference type="GO" id="GO:0016758">
    <property type="term" value="F:hexosyltransferase activity"/>
    <property type="evidence" value="ECO:0007669"/>
    <property type="project" value="InterPro"/>
</dbReference>
<dbReference type="PANTHER" id="PTHR48050:SF13">
    <property type="entry name" value="STEROL 3-BETA-GLUCOSYLTRANSFERASE UGT80A2"/>
    <property type="match status" value="1"/>
</dbReference>
<accession>A0A6I3II70</accession>
<comment type="caution">
    <text evidence="3">The sequence shown here is derived from an EMBL/GenBank/DDBJ whole genome shotgun (WGS) entry which is preliminary data.</text>
</comment>
<dbReference type="Pfam" id="PF06722">
    <property type="entry name" value="EryCIII-like_C"/>
    <property type="match status" value="1"/>
</dbReference>